<dbReference type="VEuPathDB" id="FungiDB:BO70DRAFT_161071"/>
<accession>A0A317WRK7</accession>
<evidence type="ECO:0000313" key="2">
    <source>
        <dbReference type="Proteomes" id="UP000247233"/>
    </source>
</evidence>
<evidence type="ECO:0000313" key="1">
    <source>
        <dbReference type="EMBL" id="PWY89086.1"/>
    </source>
</evidence>
<sequence>MTLDDTIIPSSLRATLDRSGSGARTRKRRVLQLLTRSSLSQTFFFVSFFFLRLSSSVPPWKCAFCSLRGNPSVRENGFRTDYYYHYFTRCFGTGCKWNNSPCFMGACN</sequence>
<proteinExistence type="predicted"/>
<dbReference type="EMBL" id="MSFL01000004">
    <property type="protein sequence ID" value="PWY89086.1"/>
    <property type="molecule type" value="Genomic_DNA"/>
</dbReference>
<dbReference type="Proteomes" id="UP000247233">
    <property type="component" value="Unassembled WGS sequence"/>
</dbReference>
<name>A0A317WRK7_9EURO</name>
<dbReference type="AlphaFoldDB" id="A0A317WRK7"/>
<dbReference type="RefSeq" id="XP_025402273.1">
    <property type="nucleotide sequence ID" value="XM_025538278.1"/>
</dbReference>
<reference evidence="1 2" key="1">
    <citation type="submission" date="2016-12" db="EMBL/GenBank/DDBJ databases">
        <title>The genomes of Aspergillus section Nigri reveals drivers in fungal speciation.</title>
        <authorList>
            <consortium name="DOE Joint Genome Institute"/>
            <person name="Vesth T.C."/>
            <person name="Nybo J."/>
            <person name="Theobald S."/>
            <person name="Brandl J."/>
            <person name="Frisvad J.C."/>
            <person name="Nielsen K.F."/>
            <person name="Lyhne E.K."/>
            <person name="Kogle M.E."/>
            <person name="Kuo A."/>
            <person name="Riley R."/>
            <person name="Clum A."/>
            <person name="Nolan M."/>
            <person name="Lipzen A."/>
            <person name="Salamov A."/>
            <person name="Henrissat B."/>
            <person name="Wiebenga A."/>
            <person name="De Vries R.P."/>
            <person name="Grigoriev I.V."/>
            <person name="Mortensen U.H."/>
            <person name="Andersen M.R."/>
            <person name="Baker S.E."/>
        </authorList>
    </citation>
    <scope>NUCLEOTIDE SEQUENCE [LARGE SCALE GENOMIC DNA]</scope>
    <source>
        <strain evidence="1 2">CBS 117.55</strain>
    </source>
</reference>
<dbReference type="GeneID" id="37060515"/>
<gene>
    <name evidence="1" type="ORF">BO70DRAFT_161071</name>
</gene>
<organism evidence="1 2">
    <name type="scientific">Aspergillus heteromorphus CBS 117.55</name>
    <dbReference type="NCBI Taxonomy" id="1448321"/>
    <lineage>
        <taxon>Eukaryota</taxon>
        <taxon>Fungi</taxon>
        <taxon>Dikarya</taxon>
        <taxon>Ascomycota</taxon>
        <taxon>Pezizomycotina</taxon>
        <taxon>Eurotiomycetes</taxon>
        <taxon>Eurotiomycetidae</taxon>
        <taxon>Eurotiales</taxon>
        <taxon>Aspergillaceae</taxon>
        <taxon>Aspergillus</taxon>
        <taxon>Aspergillus subgen. Circumdati</taxon>
    </lineage>
</organism>
<protein>
    <submittedName>
        <fullName evidence="1">Uncharacterized protein</fullName>
    </submittedName>
</protein>
<comment type="caution">
    <text evidence="1">The sequence shown here is derived from an EMBL/GenBank/DDBJ whole genome shotgun (WGS) entry which is preliminary data.</text>
</comment>
<keyword evidence="2" id="KW-1185">Reference proteome</keyword>